<proteinExistence type="predicted"/>
<dbReference type="EMBL" id="OW240912">
    <property type="protein sequence ID" value="CAH2225777.1"/>
    <property type="molecule type" value="Genomic_DNA"/>
</dbReference>
<organism evidence="2 3">
    <name type="scientific">Pelobates cultripes</name>
    <name type="common">Western spadefoot toad</name>
    <dbReference type="NCBI Taxonomy" id="61616"/>
    <lineage>
        <taxon>Eukaryota</taxon>
        <taxon>Metazoa</taxon>
        <taxon>Chordata</taxon>
        <taxon>Craniata</taxon>
        <taxon>Vertebrata</taxon>
        <taxon>Euteleostomi</taxon>
        <taxon>Amphibia</taxon>
        <taxon>Batrachia</taxon>
        <taxon>Anura</taxon>
        <taxon>Pelobatoidea</taxon>
        <taxon>Pelobatidae</taxon>
        <taxon>Pelobates</taxon>
    </lineage>
</organism>
<feature type="compositionally biased region" description="Basic and acidic residues" evidence="1">
    <location>
        <begin position="55"/>
        <end position="70"/>
    </location>
</feature>
<accession>A0AAD1VPL2</accession>
<sequence>MILLVRLAEHSGSCRPVSVLCGWVGAADQCRGGAVRRRWGLCVLLDGKAEHRAGHEVSQHGMLVRERTMKEWQSGSEDGGEEDRRPLLGDPESGSCHIQQYPLPTPAAKGNQPTVQAIRRFTISEPAASEIVKAAENLSKKSKV</sequence>
<reference evidence="2" key="1">
    <citation type="submission" date="2022-03" db="EMBL/GenBank/DDBJ databases">
        <authorList>
            <person name="Alioto T."/>
            <person name="Alioto T."/>
            <person name="Gomez Garrido J."/>
        </authorList>
    </citation>
    <scope>NUCLEOTIDE SEQUENCE</scope>
</reference>
<evidence type="ECO:0000256" key="1">
    <source>
        <dbReference type="SAM" id="MobiDB-lite"/>
    </source>
</evidence>
<evidence type="ECO:0000313" key="2">
    <source>
        <dbReference type="EMBL" id="CAH2225777.1"/>
    </source>
</evidence>
<feature type="region of interest" description="Disordered" evidence="1">
    <location>
        <begin position="55"/>
        <end position="113"/>
    </location>
</feature>
<name>A0AAD1VPL2_PELCU</name>
<gene>
    <name evidence="2" type="ORF">PECUL_23A025555</name>
</gene>
<keyword evidence="3" id="KW-1185">Reference proteome</keyword>
<dbReference type="Proteomes" id="UP001295444">
    <property type="component" value="Chromosome 01"/>
</dbReference>
<protein>
    <submittedName>
        <fullName evidence="2">Uncharacterized protein</fullName>
    </submittedName>
</protein>
<evidence type="ECO:0000313" key="3">
    <source>
        <dbReference type="Proteomes" id="UP001295444"/>
    </source>
</evidence>
<dbReference type="AlphaFoldDB" id="A0AAD1VPL2"/>